<dbReference type="PATRIC" id="fig|1141660.3.peg.2309"/>
<protein>
    <submittedName>
        <fullName evidence="1">Uncharacterized protein</fullName>
    </submittedName>
</protein>
<organism evidence="1 2">
    <name type="scientific">Providencia sneebia DSM 19967</name>
    <dbReference type="NCBI Taxonomy" id="1141660"/>
    <lineage>
        <taxon>Bacteria</taxon>
        <taxon>Pseudomonadati</taxon>
        <taxon>Pseudomonadota</taxon>
        <taxon>Gammaproteobacteria</taxon>
        <taxon>Enterobacterales</taxon>
        <taxon>Morganellaceae</taxon>
        <taxon>Providencia</taxon>
    </lineage>
</organism>
<evidence type="ECO:0000313" key="2">
    <source>
        <dbReference type="Proteomes" id="UP000010290"/>
    </source>
</evidence>
<dbReference type="RefSeq" id="WP_008916090.1">
    <property type="nucleotide sequence ID" value="NZ_CM001773.1"/>
</dbReference>
<reference evidence="1 2" key="1">
    <citation type="journal article" date="2012" name="BMC Genomics">
        <title>Comparative genomics of bacteria in the genus Providencia isolated from wild Drosophila melanogaster.</title>
        <authorList>
            <person name="Galac M.R."/>
            <person name="Lazzaro B.P."/>
        </authorList>
    </citation>
    <scope>NUCLEOTIDE SEQUENCE [LARGE SCALE GENOMIC DNA]</scope>
    <source>
        <strain evidence="1 2">DSM 19967</strain>
    </source>
</reference>
<dbReference type="EMBL" id="AKKN01000010">
    <property type="protein sequence ID" value="EKT55620.1"/>
    <property type="molecule type" value="Genomic_DNA"/>
</dbReference>
<accession>K8WH71</accession>
<dbReference type="Proteomes" id="UP000010290">
    <property type="component" value="Chromosome"/>
</dbReference>
<proteinExistence type="predicted"/>
<evidence type="ECO:0000313" key="1">
    <source>
        <dbReference type="EMBL" id="EKT55620.1"/>
    </source>
</evidence>
<keyword evidence="2" id="KW-1185">Reference proteome</keyword>
<gene>
    <name evidence="1" type="ORF">OO7_11589</name>
</gene>
<dbReference type="OrthoDB" id="6462155at2"/>
<name>K8WH71_9GAMM</name>
<sequence>MNEQYIQNPYSRYAYCVFENYWGEALHSVEITHYVKGFIDKTKRLQTYKLLEDVPDKTVAEQHFQIVYEQRIIDSYDYWNVVIKTESGKIYRTKDNFYCSIAYYDDNQIILGVNGDAKSLYVVFTHSSGYNTELIEVSS</sequence>
<dbReference type="AlphaFoldDB" id="K8WH71"/>
<comment type="caution">
    <text evidence="1">The sequence shown here is derived from an EMBL/GenBank/DDBJ whole genome shotgun (WGS) entry which is preliminary data.</text>
</comment>
<dbReference type="HOGENOM" id="CLU_2024678_0_0_6"/>